<gene>
    <name evidence="2" type="ORF">CB5_LOCUS30187</name>
</gene>
<organism evidence="2">
    <name type="scientific">Ananas comosus var. bracteatus</name>
    <name type="common">red pineapple</name>
    <dbReference type="NCBI Taxonomy" id="296719"/>
    <lineage>
        <taxon>Eukaryota</taxon>
        <taxon>Viridiplantae</taxon>
        <taxon>Streptophyta</taxon>
        <taxon>Embryophyta</taxon>
        <taxon>Tracheophyta</taxon>
        <taxon>Spermatophyta</taxon>
        <taxon>Magnoliopsida</taxon>
        <taxon>Liliopsida</taxon>
        <taxon>Poales</taxon>
        <taxon>Bromeliaceae</taxon>
        <taxon>Bromelioideae</taxon>
        <taxon>Ananas</taxon>
    </lineage>
</organism>
<accession>A0A6V7QW47</accession>
<evidence type="ECO:0000256" key="1">
    <source>
        <dbReference type="SAM" id="MobiDB-lite"/>
    </source>
</evidence>
<name>A0A6V7QW47_ANACO</name>
<feature type="compositionally biased region" description="Basic and acidic residues" evidence="1">
    <location>
        <begin position="54"/>
        <end position="65"/>
    </location>
</feature>
<evidence type="ECO:0000313" key="2">
    <source>
        <dbReference type="EMBL" id="CAD1846976.1"/>
    </source>
</evidence>
<feature type="region of interest" description="Disordered" evidence="1">
    <location>
        <begin position="54"/>
        <end position="89"/>
    </location>
</feature>
<reference evidence="2" key="1">
    <citation type="submission" date="2020-07" db="EMBL/GenBank/DDBJ databases">
        <authorList>
            <person name="Lin J."/>
        </authorList>
    </citation>
    <scope>NUCLEOTIDE SEQUENCE</scope>
</reference>
<dbReference type="EMBL" id="CAJEUB010000029">
    <property type="protein sequence ID" value="CAD1846976.1"/>
    <property type="molecule type" value="Genomic_DNA"/>
</dbReference>
<protein>
    <submittedName>
        <fullName evidence="2">Uncharacterized protein</fullName>
    </submittedName>
</protein>
<feature type="compositionally biased region" description="Polar residues" evidence="1">
    <location>
        <begin position="66"/>
        <end position="84"/>
    </location>
</feature>
<sequence>MPESEFAKMEFDGLHFKIKDHFEDKYFPNLFELGVRVGQYEQFRKGNNEDWPRWSRNKDCGKGNEKNTSFLEKSSAQDESNMSNETEDSADKVEIYSAEMVKYRQPYKCALLKPAKSSEAKAQVAEYTYFFDVSKTNLIFDRLLKDGRIQLQEGQMIPSGKELKRRKHCKWHHSWSHRNKFIGFKR</sequence>
<proteinExistence type="predicted"/>
<dbReference type="AlphaFoldDB" id="A0A6V7QW47"/>